<evidence type="ECO:0000313" key="8">
    <source>
        <dbReference type="Proteomes" id="UP001353858"/>
    </source>
</evidence>
<dbReference type="EMBL" id="JARPUR010000006">
    <property type="protein sequence ID" value="KAK4874645.1"/>
    <property type="molecule type" value="Genomic_DNA"/>
</dbReference>
<dbReference type="Proteomes" id="UP001353858">
    <property type="component" value="Unassembled WGS sequence"/>
</dbReference>
<dbReference type="GO" id="GO:0098839">
    <property type="term" value="C:postsynaptic density membrane"/>
    <property type="evidence" value="ECO:0007669"/>
    <property type="project" value="TreeGrafter"/>
</dbReference>
<keyword evidence="2 6" id="KW-0812">Transmembrane</keyword>
<dbReference type="GO" id="GO:0032281">
    <property type="term" value="C:AMPA glutamate receptor complex"/>
    <property type="evidence" value="ECO:0007669"/>
    <property type="project" value="TreeGrafter"/>
</dbReference>
<evidence type="ECO:0000256" key="1">
    <source>
        <dbReference type="ARBA" id="ARBA00004141"/>
    </source>
</evidence>
<evidence type="ECO:0000256" key="2">
    <source>
        <dbReference type="ARBA" id="ARBA00022692"/>
    </source>
</evidence>
<evidence type="ECO:0000256" key="3">
    <source>
        <dbReference type="ARBA" id="ARBA00022989"/>
    </source>
</evidence>
<keyword evidence="4 6" id="KW-0472">Membrane</keyword>
<gene>
    <name evidence="7" type="ORF">RN001_014005</name>
</gene>
<feature type="transmembrane region" description="Helical" evidence="6">
    <location>
        <begin position="125"/>
        <end position="149"/>
    </location>
</feature>
<dbReference type="InterPro" id="IPR004031">
    <property type="entry name" value="PMP22/EMP/MP20/Claudin"/>
</dbReference>
<dbReference type="Pfam" id="PF13903">
    <property type="entry name" value="Claudin_2"/>
    <property type="match status" value="1"/>
</dbReference>
<dbReference type="AlphaFoldDB" id="A0AAN7NWY4"/>
<keyword evidence="3 6" id="KW-1133">Transmembrane helix</keyword>
<comment type="caution">
    <text evidence="7">The sequence shown here is derived from an EMBL/GenBank/DDBJ whole genome shotgun (WGS) entry which is preliminary data.</text>
</comment>
<evidence type="ECO:0000256" key="6">
    <source>
        <dbReference type="SAM" id="Phobius"/>
    </source>
</evidence>
<feature type="region of interest" description="Disordered" evidence="5">
    <location>
        <begin position="383"/>
        <end position="404"/>
    </location>
</feature>
<dbReference type="GO" id="GO:0099590">
    <property type="term" value="P:neurotransmitter receptor internalization"/>
    <property type="evidence" value="ECO:0007669"/>
    <property type="project" value="TreeGrafter"/>
</dbReference>
<sequence>IFLLQVFMAKTKKMILYYNLFKTQSELEKIDIDEKDSNWASRKTSTTELNLSTYEKTGETLYECNNIDYFSKEKYSPDPNDSTLAIPYAVTKSIFYFLLASFLLCLSYCCCIMGQCMKHRRLCTFVSGVTFIVSGLIMLLGLIMYISVFKAEVGSKLRPRSQLLPPAFTYHYGFSFLLYVSGFISTQLAGISAVFLFIYRMQQEWRLKYLEDIRRGKVRTPPPSMNYMQLDHTMFYPCRRHPQAYINSNSSIHVPINFPSPVHQRRYFFSKDHIQESPCSLHRNLSQANSLKDIPSSYYDFPPPPTISYQFQEMKTFNRDTSRHFPRDITTNTVSTTADINCDDFLPEQYEDYSPSIPHEHEFVTFDLDQPISLHAQSMLSVNSRHENNRKDFNSDTLRRTTPV</sequence>
<evidence type="ECO:0000313" key="7">
    <source>
        <dbReference type="EMBL" id="KAK4874645.1"/>
    </source>
</evidence>
<evidence type="ECO:0008006" key="9">
    <source>
        <dbReference type="Google" id="ProtNLM"/>
    </source>
</evidence>
<dbReference type="PANTHER" id="PTHR12107">
    <property type="entry name" value="VOLTAGE-DEPENDENT CALCIUM CHANNEL GAMMA SUBUNIT"/>
    <property type="match status" value="1"/>
</dbReference>
<feature type="transmembrane region" description="Helical" evidence="6">
    <location>
        <begin position="169"/>
        <end position="199"/>
    </location>
</feature>
<dbReference type="GO" id="GO:0051968">
    <property type="term" value="P:positive regulation of synaptic transmission, glutamatergic"/>
    <property type="evidence" value="ECO:0007669"/>
    <property type="project" value="TreeGrafter"/>
</dbReference>
<proteinExistence type="predicted"/>
<evidence type="ECO:0000256" key="5">
    <source>
        <dbReference type="SAM" id="MobiDB-lite"/>
    </source>
</evidence>
<feature type="non-terminal residue" evidence="7">
    <location>
        <position position="1"/>
    </location>
</feature>
<protein>
    <recommendedName>
        <fullName evidence="9">Voltage-dependent calcium channel gamma-5 subunit</fullName>
    </recommendedName>
</protein>
<dbReference type="InterPro" id="IPR051072">
    <property type="entry name" value="CACNG_subunit"/>
</dbReference>
<keyword evidence="8" id="KW-1185">Reference proteome</keyword>
<dbReference type="Gene3D" id="1.20.140.150">
    <property type="match status" value="1"/>
</dbReference>
<organism evidence="7 8">
    <name type="scientific">Aquatica leii</name>
    <dbReference type="NCBI Taxonomy" id="1421715"/>
    <lineage>
        <taxon>Eukaryota</taxon>
        <taxon>Metazoa</taxon>
        <taxon>Ecdysozoa</taxon>
        <taxon>Arthropoda</taxon>
        <taxon>Hexapoda</taxon>
        <taxon>Insecta</taxon>
        <taxon>Pterygota</taxon>
        <taxon>Neoptera</taxon>
        <taxon>Endopterygota</taxon>
        <taxon>Coleoptera</taxon>
        <taxon>Polyphaga</taxon>
        <taxon>Elateriformia</taxon>
        <taxon>Elateroidea</taxon>
        <taxon>Lampyridae</taxon>
        <taxon>Luciolinae</taxon>
        <taxon>Aquatica</taxon>
    </lineage>
</organism>
<comment type="subcellular location">
    <subcellularLocation>
        <location evidence="1">Membrane</location>
        <topology evidence="1">Multi-pass membrane protein</topology>
    </subcellularLocation>
</comment>
<name>A0AAN7NWY4_9COLE</name>
<dbReference type="GO" id="GO:0016247">
    <property type="term" value="F:channel regulator activity"/>
    <property type="evidence" value="ECO:0007669"/>
    <property type="project" value="TreeGrafter"/>
</dbReference>
<reference evidence="8" key="1">
    <citation type="submission" date="2023-01" db="EMBL/GenBank/DDBJ databases">
        <title>Key to firefly adult light organ development and bioluminescence: homeobox transcription factors regulate luciferase expression and transportation to peroxisome.</title>
        <authorList>
            <person name="Fu X."/>
        </authorList>
    </citation>
    <scope>NUCLEOTIDE SEQUENCE [LARGE SCALE GENOMIC DNA]</scope>
</reference>
<evidence type="ECO:0000256" key="4">
    <source>
        <dbReference type="ARBA" id="ARBA00023136"/>
    </source>
</evidence>
<feature type="transmembrane region" description="Helical" evidence="6">
    <location>
        <begin position="94"/>
        <end position="113"/>
    </location>
</feature>
<dbReference type="GO" id="GO:0098970">
    <property type="term" value="P:postsynaptic neurotransmitter receptor diffusion trapping"/>
    <property type="evidence" value="ECO:0007669"/>
    <property type="project" value="TreeGrafter"/>
</dbReference>
<dbReference type="GO" id="GO:0019226">
    <property type="term" value="P:transmission of nerve impulse"/>
    <property type="evidence" value="ECO:0007669"/>
    <property type="project" value="TreeGrafter"/>
</dbReference>
<dbReference type="GO" id="GO:0005245">
    <property type="term" value="F:voltage-gated calcium channel activity"/>
    <property type="evidence" value="ECO:0007669"/>
    <property type="project" value="TreeGrafter"/>
</dbReference>
<dbReference type="PANTHER" id="PTHR12107:SF0">
    <property type="entry name" value="STARGAZIN (MAMMALIAN CALCIUM CHANNEL) HOMOLOG"/>
    <property type="match status" value="1"/>
</dbReference>
<accession>A0AAN7NWY4</accession>
<feature type="compositionally biased region" description="Basic and acidic residues" evidence="5">
    <location>
        <begin position="384"/>
        <end position="404"/>
    </location>
</feature>
<dbReference type="GO" id="GO:0098943">
    <property type="term" value="P:neurotransmitter receptor transport, postsynaptic endosome to lysosome"/>
    <property type="evidence" value="ECO:0007669"/>
    <property type="project" value="TreeGrafter"/>
</dbReference>